<dbReference type="Proteomes" id="UP000037151">
    <property type="component" value="Unassembled WGS sequence"/>
</dbReference>
<dbReference type="RefSeq" id="WP_050372860.1">
    <property type="nucleotide sequence ID" value="NZ_KQ257825.1"/>
</dbReference>
<feature type="region of interest" description="Disordered" evidence="1">
    <location>
        <begin position="48"/>
        <end position="86"/>
    </location>
</feature>
<name>A0A0L0K022_9ACTN</name>
<dbReference type="PATRIC" id="fig|42234.21.peg.5481"/>
<gene>
    <name evidence="3" type="ORF">IQ63_26565</name>
</gene>
<evidence type="ECO:0000256" key="1">
    <source>
        <dbReference type="SAM" id="MobiDB-lite"/>
    </source>
</evidence>
<sequence length="214" mass="23721">MSSSEASATPSAKRSLPSRLRAHARKAVIPAMLLSVTVGGLGLSATAHAADSPQCPPNNGASDCGASGKGKAPVSGDEQHPGSLTQGKMQAVTMDYWRRLGWPNWRGIGDRDASWQVENWVDQRAQRHERWIETGGRYFDNGDSLRDFMNRGDAGSSSRGYQGTFQEYVARYFDHNPNGEGERTGQERFVRAINTGDLWFTRDHYKSFMYLGKF</sequence>
<dbReference type="EMBL" id="JPPY01000150">
    <property type="protein sequence ID" value="KND31412.1"/>
    <property type="molecule type" value="Genomic_DNA"/>
</dbReference>
<evidence type="ECO:0000313" key="3">
    <source>
        <dbReference type="EMBL" id="KND31412.1"/>
    </source>
</evidence>
<protein>
    <submittedName>
        <fullName evidence="3">Uncharacterized protein</fullName>
    </submittedName>
</protein>
<feature type="chain" id="PRO_5005541950" evidence="2">
    <location>
        <begin position="50"/>
        <end position="214"/>
    </location>
</feature>
<accession>A0A0L0K022</accession>
<organism evidence="3 4">
    <name type="scientific">Streptomyces acidiscabies</name>
    <dbReference type="NCBI Taxonomy" id="42234"/>
    <lineage>
        <taxon>Bacteria</taxon>
        <taxon>Bacillati</taxon>
        <taxon>Actinomycetota</taxon>
        <taxon>Actinomycetes</taxon>
        <taxon>Kitasatosporales</taxon>
        <taxon>Streptomycetaceae</taxon>
        <taxon>Streptomyces</taxon>
    </lineage>
</organism>
<dbReference type="OrthoDB" id="4244422at2"/>
<dbReference type="AlphaFoldDB" id="A0A0L0K022"/>
<dbReference type="Gene3D" id="3.10.450.30">
    <property type="entry name" value="Microbial ribonucleases"/>
    <property type="match status" value="1"/>
</dbReference>
<feature type="signal peptide" evidence="2">
    <location>
        <begin position="1"/>
        <end position="49"/>
    </location>
</feature>
<evidence type="ECO:0000256" key="2">
    <source>
        <dbReference type="SAM" id="SignalP"/>
    </source>
</evidence>
<keyword evidence="2" id="KW-0732">Signal</keyword>
<comment type="caution">
    <text evidence="3">The sequence shown here is derived from an EMBL/GenBank/DDBJ whole genome shotgun (WGS) entry which is preliminary data.</text>
</comment>
<evidence type="ECO:0000313" key="4">
    <source>
        <dbReference type="Proteomes" id="UP000037151"/>
    </source>
</evidence>
<proteinExistence type="predicted"/>
<reference evidence="4" key="1">
    <citation type="submission" date="2014-07" db="EMBL/GenBank/DDBJ databases">
        <title>Genome sequencing of plant-pathogenic Streptomyces species.</title>
        <authorList>
            <person name="Harrison J."/>
            <person name="Sapp M."/>
            <person name="Thwaites R."/>
            <person name="Studholme D.J."/>
        </authorList>
    </citation>
    <scope>NUCLEOTIDE SEQUENCE [LARGE SCALE GENOMIC DNA]</scope>
    <source>
        <strain evidence="4">NCPPB 4445</strain>
    </source>
</reference>